<dbReference type="EMBL" id="KI545969">
    <property type="protein sequence ID" value="EST49004.1"/>
    <property type="molecule type" value="Genomic_DNA"/>
</dbReference>
<keyword evidence="3" id="KW-1185">Reference proteome</keyword>
<reference evidence="2" key="2">
    <citation type="submission" date="2020-12" db="EMBL/GenBank/DDBJ databases">
        <title>New Spironucleus salmonicida genome in near-complete chromosomes.</title>
        <authorList>
            <person name="Xu F."/>
            <person name="Kurt Z."/>
            <person name="Jimenez-Gonzalez A."/>
            <person name="Astvaldsson A."/>
            <person name="Andersson J.O."/>
            <person name="Svard S.G."/>
        </authorList>
    </citation>
    <scope>NUCLEOTIDE SEQUENCE</scope>
    <source>
        <strain evidence="2">ATCC 50377</strain>
    </source>
</reference>
<dbReference type="AlphaFoldDB" id="V6M6H3"/>
<evidence type="ECO:0000313" key="3">
    <source>
        <dbReference type="Proteomes" id="UP000018208"/>
    </source>
</evidence>
<evidence type="ECO:0000313" key="2">
    <source>
        <dbReference type="EMBL" id="KAH0575063.1"/>
    </source>
</evidence>
<protein>
    <submittedName>
        <fullName evidence="1">Uncharacterized protein</fullName>
    </submittedName>
</protein>
<accession>V6M6H3</accession>
<dbReference type="VEuPathDB" id="GiardiaDB:SS50377_22684"/>
<name>V6M6H3_9EUKA</name>
<dbReference type="EMBL" id="AUWU02000003">
    <property type="protein sequence ID" value="KAH0575063.1"/>
    <property type="molecule type" value="Genomic_DNA"/>
</dbReference>
<gene>
    <name evidence="1" type="ORF">SS50377_10774</name>
    <name evidence="2" type="ORF">SS50377_22684</name>
</gene>
<organism evidence="1">
    <name type="scientific">Spironucleus salmonicida</name>
    <dbReference type="NCBI Taxonomy" id="348837"/>
    <lineage>
        <taxon>Eukaryota</taxon>
        <taxon>Metamonada</taxon>
        <taxon>Diplomonadida</taxon>
        <taxon>Hexamitidae</taxon>
        <taxon>Hexamitinae</taxon>
        <taxon>Spironucleus</taxon>
    </lineage>
</organism>
<evidence type="ECO:0000313" key="1">
    <source>
        <dbReference type="EMBL" id="EST49004.1"/>
    </source>
</evidence>
<reference evidence="1 2" key="1">
    <citation type="journal article" date="2014" name="PLoS Genet.">
        <title>The Genome of Spironucleus salmonicida Highlights a Fish Pathogen Adapted to Fluctuating Environments.</title>
        <authorList>
            <person name="Xu F."/>
            <person name="Jerlstrom-Hultqvist J."/>
            <person name="Einarsson E."/>
            <person name="Astvaldsson A."/>
            <person name="Svard S.G."/>
            <person name="Andersson J.O."/>
        </authorList>
    </citation>
    <scope>NUCLEOTIDE SEQUENCE</scope>
    <source>
        <strain evidence="2">ATCC 50377</strain>
    </source>
</reference>
<sequence length="841" mass="97228">MNIDYDSSVVDYCGKTVQLSKVEKEIIILNPCQVQFNNQMLKESLDLREFRAIQIVDNDHCLIDYSTILPQSLPIIFLNCNIYQRLCFFGQALLRCFKVLVIQNKSQVDLGLTNAAICEINNVAQIAITKALSIQTLLINGITLIFNQNFCINDGKVFTQYPIQPVSITLSNSQLSKFPDNFLNYCNFIRCDDSSQENSNRVLSNMCHGAILHLGEIINYTFIQSTEDIYFQKAENISIISNEPFLIYFQNFKTIEIQEKYQILYTPILLFQSSFNGVIIVKDKVESFQLVGLERQSHFIQQLDINFAQINQMLFPSIMSIDSITILGSRVQSVIFGSDPIQQIVYDNIYTALNQFRNLRKVNICCHYPCPNVGNRFEEIKEIKIGENIDRLIELSITDYHVEKLEILCPVESYELENTKIHNFLYAYPDQFRRLTIKQKEQELSQEEQKYKENIGNDSYLVNQLINCSSLEYLILEYIFISCIQVDIIFNALCIFDPKLVIINNINKLMIPEHIYIQKQNKFTQIGYLQVINRKQNNMVSLSYYNQSLKNLNLTASTTSLELCQSSVKSYTQSQLQNLNTLNLSNTDCQIIYDAKNIKHLILNKIDTEIPITSKLISLNLYRCNINFNIQLNDNLLILKEIIIGASCFQKESLGNIYTLLSHLPLLEVLKIQGFMEQLKNNYIELYLSPSLVVLHLIDIAVRTLYVTTLPNLKSLKLCDLQVTNSIYTVIKTRSITNIYIKYVYIAVSPYQLESLFLRSFTIRENLKFYILAKAYCYYLCKKGTVYALAPRESWEPISSDDQFVCDREVSLPYALTIYINFAQFPYKLRRNAALGSASRE</sequence>
<proteinExistence type="predicted"/>
<dbReference type="Proteomes" id="UP000018208">
    <property type="component" value="Unassembled WGS sequence"/>
</dbReference>